<sequence length="147" mass="16527">MLITELAHPRQRGIVGSLFGSFFFLGAIVSTWTTFGTLHISSSWSWQIPTLMQILSAVIQASLIMFVPESPRWLVKMGRNAEAKNVFATYHANGIEDDELALLEYTEVCQMINGKASEQTAGWLNYIRTGPNRKRLFITLMVALFAQ</sequence>
<dbReference type="InterPro" id="IPR036259">
    <property type="entry name" value="MFS_trans_sf"/>
</dbReference>
<evidence type="ECO:0000313" key="8">
    <source>
        <dbReference type="EMBL" id="EWZ34126.1"/>
    </source>
</evidence>
<dbReference type="SUPFAM" id="SSF103473">
    <property type="entry name" value="MFS general substrate transporter"/>
    <property type="match status" value="1"/>
</dbReference>
<evidence type="ECO:0000256" key="2">
    <source>
        <dbReference type="ARBA" id="ARBA00010992"/>
    </source>
</evidence>
<dbReference type="InterPro" id="IPR050360">
    <property type="entry name" value="MFS_Sugar_Transporters"/>
</dbReference>
<dbReference type="GO" id="GO:0016020">
    <property type="term" value="C:membrane"/>
    <property type="evidence" value="ECO:0007669"/>
    <property type="project" value="UniProtKB-SubCell"/>
</dbReference>
<gene>
    <name evidence="8" type="ORF">FOZG_12131</name>
</gene>
<evidence type="ECO:0000256" key="4">
    <source>
        <dbReference type="ARBA" id="ARBA00022989"/>
    </source>
</evidence>
<dbReference type="PROSITE" id="PS50850">
    <property type="entry name" value="MFS"/>
    <property type="match status" value="1"/>
</dbReference>
<dbReference type="Pfam" id="PF00083">
    <property type="entry name" value="Sugar_tr"/>
    <property type="match status" value="1"/>
</dbReference>
<dbReference type="InterPro" id="IPR020846">
    <property type="entry name" value="MFS_dom"/>
</dbReference>
<name>W9JQ37_FUSOX</name>
<dbReference type="InterPro" id="IPR005828">
    <property type="entry name" value="MFS_sugar_transport-like"/>
</dbReference>
<feature type="transmembrane region" description="Helical" evidence="6">
    <location>
        <begin position="12"/>
        <end position="32"/>
    </location>
</feature>
<keyword evidence="3 6" id="KW-0812">Transmembrane</keyword>
<evidence type="ECO:0000256" key="1">
    <source>
        <dbReference type="ARBA" id="ARBA00004141"/>
    </source>
</evidence>
<evidence type="ECO:0000259" key="7">
    <source>
        <dbReference type="PROSITE" id="PS50850"/>
    </source>
</evidence>
<accession>W9JQ37</accession>
<dbReference type="Proteomes" id="UP000030766">
    <property type="component" value="Unassembled WGS sequence"/>
</dbReference>
<feature type="transmembrane region" description="Helical" evidence="6">
    <location>
        <begin position="44"/>
        <end position="67"/>
    </location>
</feature>
<keyword evidence="5 6" id="KW-0472">Membrane</keyword>
<dbReference type="VEuPathDB" id="FungiDB:FOZG_12131"/>
<organism evidence="8">
    <name type="scientific">Fusarium oxysporum Fo47</name>
    <dbReference type="NCBI Taxonomy" id="660027"/>
    <lineage>
        <taxon>Eukaryota</taxon>
        <taxon>Fungi</taxon>
        <taxon>Dikarya</taxon>
        <taxon>Ascomycota</taxon>
        <taxon>Pezizomycotina</taxon>
        <taxon>Sordariomycetes</taxon>
        <taxon>Hypocreomycetidae</taxon>
        <taxon>Hypocreales</taxon>
        <taxon>Nectriaceae</taxon>
        <taxon>Fusarium</taxon>
        <taxon>Fusarium oxysporum species complex</taxon>
    </lineage>
</organism>
<dbReference type="PANTHER" id="PTHR48022:SF64">
    <property type="entry name" value="MAJOR FACILITATOR SUPERFAMILY (MFS) PROFILE DOMAIN-CONTAINING PROTEIN"/>
    <property type="match status" value="1"/>
</dbReference>
<dbReference type="GO" id="GO:0005351">
    <property type="term" value="F:carbohydrate:proton symporter activity"/>
    <property type="evidence" value="ECO:0007669"/>
    <property type="project" value="TreeGrafter"/>
</dbReference>
<evidence type="ECO:0000256" key="6">
    <source>
        <dbReference type="SAM" id="Phobius"/>
    </source>
</evidence>
<protein>
    <recommendedName>
        <fullName evidence="7">Major facilitator superfamily (MFS) profile domain-containing protein</fullName>
    </recommendedName>
</protein>
<comment type="similarity">
    <text evidence="2">Belongs to the major facilitator superfamily. Sugar transporter (TC 2.A.1.1) family.</text>
</comment>
<comment type="subcellular location">
    <subcellularLocation>
        <location evidence="1">Membrane</location>
        <topology evidence="1">Multi-pass membrane protein</topology>
    </subcellularLocation>
</comment>
<dbReference type="AlphaFoldDB" id="W9JQ37"/>
<reference evidence="8" key="1">
    <citation type="submission" date="2011-06" db="EMBL/GenBank/DDBJ databases">
        <title>The Genome Sequence of Fusarium oxysporum Fo47.</title>
        <authorList>
            <consortium name="The Broad Institute Genome Sequencing Platform"/>
            <person name="Ma L.-J."/>
            <person name="Gale L.R."/>
            <person name="Schwartz D.C."/>
            <person name="Zhou S."/>
            <person name="Corby-Kistler H."/>
            <person name="Young S.K."/>
            <person name="Zeng Q."/>
            <person name="Gargeya S."/>
            <person name="Fitzgerald M."/>
            <person name="Haas B."/>
            <person name="Abouelleil A."/>
            <person name="Alvarado L."/>
            <person name="Arachchi H.M."/>
            <person name="Berlin A."/>
            <person name="Brown A."/>
            <person name="Chapman S.B."/>
            <person name="Chen Z."/>
            <person name="Dunbar C."/>
            <person name="Freedman E."/>
            <person name="Gearin G."/>
            <person name="Gellesch M."/>
            <person name="Goldberg J."/>
            <person name="Griggs A."/>
            <person name="Gujja S."/>
            <person name="Heiman D."/>
            <person name="Howarth C."/>
            <person name="Larson L."/>
            <person name="Lui A."/>
            <person name="MacDonald P.J.P."/>
            <person name="Mehta T."/>
            <person name="Montmayeur A."/>
            <person name="Murphy C."/>
            <person name="Neiman D."/>
            <person name="Pearson M."/>
            <person name="Priest M."/>
            <person name="Roberts A."/>
            <person name="Saif S."/>
            <person name="Shea T."/>
            <person name="Shenoy N."/>
            <person name="Sisk P."/>
            <person name="Stolte C."/>
            <person name="Sykes S."/>
            <person name="Wortman J."/>
            <person name="Nusbaum C."/>
            <person name="Birren B."/>
        </authorList>
    </citation>
    <scope>NUCLEOTIDE SEQUENCE [LARGE SCALE GENOMIC DNA]</scope>
    <source>
        <strain evidence="8">Fo47</strain>
    </source>
</reference>
<dbReference type="HOGENOM" id="CLU_117747_0_0_1"/>
<feature type="domain" description="Major facilitator superfamily (MFS) profile" evidence="7">
    <location>
        <begin position="1"/>
        <end position="147"/>
    </location>
</feature>
<proteinExistence type="inferred from homology"/>
<evidence type="ECO:0000256" key="3">
    <source>
        <dbReference type="ARBA" id="ARBA00022692"/>
    </source>
</evidence>
<dbReference type="Gene3D" id="1.20.1250.20">
    <property type="entry name" value="MFS general substrate transporter like domains"/>
    <property type="match status" value="1"/>
</dbReference>
<evidence type="ECO:0000256" key="5">
    <source>
        <dbReference type="ARBA" id="ARBA00023136"/>
    </source>
</evidence>
<dbReference type="PANTHER" id="PTHR48022">
    <property type="entry name" value="PLASTIDIC GLUCOSE TRANSPORTER 4"/>
    <property type="match status" value="1"/>
</dbReference>
<dbReference type="EMBL" id="JH717904">
    <property type="protein sequence ID" value="EWZ34126.1"/>
    <property type="molecule type" value="Genomic_DNA"/>
</dbReference>
<keyword evidence="4 6" id="KW-1133">Transmembrane helix</keyword>
<reference evidence="8" key="2">
    <citation type="submission" date="2012-06" db="EMBL/GenBank/DDBJ databases">
        <title>Annotation of the Genome Sequence of Fusarium oxysporum Fo47.</title>
        <authorList>
            <consortium name="The Broad Institute Genomics Platform"/>
            <person name="Ma L.-J."/>
            <person name="Corby-Kistler H."/>
            <person name="Broz K."/>
            <person name="Gale L.R."/>
            <person name="Jonkers W."/>
            <person name="O'Donnell K."/>
            <person name="Ploetz R."/>
            <person name="Steinberg C."/>
            <person name="Schwartz D.C."/>
            <person name="VanEtten H."/>
            <person name="Zhou S."/>
            <person name="Young S.K."/>
            <person name="Zeng Q."/>
            <person name="Gargeya S."/>
            <person name="Fitzgerald M."/>
            <person name="Abouelleil A."/>
            <person name="Alvarado L."/>
            <person name="Chapman S.B."/>
            <person name="Gainer-Dewar J."/>
            <person name="Goldberg J."/>
            <person name="Griggs A."/>
            <person name="Gujja S."/>
            <person name="Hansen M."/>
            <person name="Howarth C."/>
            <person name="Imamovic A."/>
            <person name="Ireland A."/>
            <person name="Larimer J."/>
            <person name="McCowan C."/>
            <person name="Murphy C."/>
            <person name="Pearson M."/>
            <person name="Poon T.W."/>
            <person name="Priest M."/>
            <person name="Roberts A."/>
            <person name="Saif S."/>
            <person name="Shea T."/>
            <person name="Sykes S."/>
            <person name="Wortman J."/>
            <person name="Nusbaum C."/>
            <person name="Birren B."/>
        </authorList>
    </citation>
    <scope>NUCLEOTIDE SEQUENCE</scope>
    <source>
        <strain evidence="8">Fo47</strain>
    </source>
</reference>